<sequence>MSTNEDADDYQSNGHRFHNVKQKLKDRSRKVVETKEKTKEILSKQAFKIAKHAEEHESFITKKVARLGLHGLMLETNHCCGHGNSLKRHKKQTTYGGLLGDRNRLFMYILLQAVFKVVTMALTVPIYLSYEMHLAFQILKVSATVWNGGSFLLEVMLVLKEKKKQKPVQDSNHTEVNNVSEMQS</sequence>
<name>A0ACB9AMU5_9ASTR</name>
<proteinExistence type="predicted"/>
<reference evidence="1 2" key="2">
    <citation type="journal article" date="2022" name="Mol. Ecol. Resour.">
        <title>The genomes of chicory, endive, great burdock and yacon provide insights into Asteraceae paleo-polyploidization history and plant inulin production.</title>
        <authorList>
            <person name="Fan W."/>
            <person name="Wang S."/>
            <person name="Wang H."/>
            <person name="Wang A."/>
            <person name="Jiang F."/>
            <person name="Liu H."/>
            <person name="Zhao H."/>
            <person name="Xu D."/>
            <person name="Zhang Y."/>
        </authorList>
    </citation>
    <scope>NUCLEOTIDE SEQUENCE [LARGE SCALE GENOMIC DNA]</scope>
    <source>
        <strain evidence="2">cv. Yunnan</strain>
        <tissue evidence="1">Leaves</tissue>
    </source>
</reference>
<reference evidence="2" key="1">
    <citation type="journal article" date="2022" name="Mol. Ecol. Resour.">
        <title>The genomes of chicory, endive, great burdock and yacon provide insights into Asteraceae palaeo-polyploidization history and plant inulin production.</title>
        <authorList>
            <person name="Fan W."/>
            <person name="Wang S."/>
            <person name="Wang H."/>
            <person name="Wang A."/>
            <person name="Jiang F."/>
            <person name="Liu H."/>
            <person name="Zhao H."/>
            <person name="Xu D."/>
            <person name="Zhang Y."/>
        </authorList>
    </citation>
    <scope>NUCLEOTIDE SEQUENCE [LARGE SCALE GENOMIC DNA]</scope>
    <source>
        <strain evidence="2">cv. Yunnan</strain>
    </source>
</reference>
<protein>
    <submittedName>
        <fullName evidence="1">Uncharacterized protein</fullName>
    </submittedName>
</protein>
<gene>
    <name evidence="1" type="ORF">L1987_70071</name>
</gene>
<accession>A0ACB9AMU5</accession>
<comment type="caution">
    <text evidence="1">The sequence shown here is derived from an EMBL/GenBank/DDBJ whole genome shotgun (WGS) entry which is preliminary data.</text>
</comment>
<dbReference type="Proteomes" id="UP001056120">
    <property type="component" value="Linkage Group LG24"/>
</dbReference>
<keyword evidence="2" id="KW-1185">Reference proteome</keyword>
<organism evidence="1 2">
    <name type="scientific">Smallanthus sonchifolius</name>
    <dbReference type="NCBI Taxonomy" id="185202"/>
    <lineage>
        <taxon>Eukaryota</taxon>
        <taxon>Viridiplantae</taxon>
        <taxon>Streptophyta</taxon>
        <taxon>Embryophyta</taxon>
        <taxon>Tracheophyta</taxon>
        <taxon>Spermatophyta</taxon>
        <taxon>Magnoliopsida</taxon>
        <taxon>eudicotyledons</taxon>
        <taxon>Gunneridae</taxon>
        <taxon>Pentapetalae</taxon>
        <taxon>asterids</taxon>
        <taxon>campanulids</taxon>
        <taxon>Asterales</taxon>
        <taxon>Asteraceae</taxon>
        <taxon>Asteroideae</taxon>
        <taxon>Heliantheae alliance</taxon>
        <taxon>Millerieae</taxon>
        <taxon>Smallanthus</taxon>
    </lineage>
</organism>
<dbReference type="EMBL" id="CM042041">
    <property type="protein sequence ID" value="KAI3711532.1"/>
    <property type="molecule type" value="Genomic_DNA"/>
</dbReference>
<evidence type="ECO:0000313" key="1">
    <source>
        <dbReference type="EMBL" id="KAI3711532.1"/>
    </source>
</evidence>
<evidence type="ECO:0000313" key="2">
    <source>
        <dbReference type="Proteomes" id="UP001056120"/>
    </source>
</evidence>